<dbReference type="AlphaFoldDB" id="A0A931I9Y5"/>
<feature type="region of interest" description="Disordered" evidence="2">
    <location>
        <begin position="232"/>
        <end position="278"/>
    </location>
</feature>
<protein>
    <submittedName>
        <fullName evidence="3">Uncharacterized protein</fullName>
    </submittedName>
</protein>
<keyword evidence="1" id="KW-0175">Coiled coil</keyword>
<dbReference type="Proteomes" id="UP000655751">
    <property type="component" value="Unassembled WGS sequence"/>
</dbReference>
<evidence type="ECO:0000313" key="4">
    <source>
        <dbReference type="Proteomes" id="UP000655751"/>
    </source>
</evidence>
<evidence type="ECO:0000256" key="2">
    <source>
        <dbReference type="SAM" id="MobiDB-lite"/>
    </source>
</evidence>
<gene>
    <name evidence="3" type="ORF">IT779_09820</name>
</gene>
<dbReference type="EMBL" id="JADMLG010000003">
    <property type="protein sequence ID" value="MBH0776580.1"/>
    <property type="molecule type" value="Genomic_DNA"/>
</dbReference>
<organism evidence="3 4">
    <name type="scientific">Nocardia bovistercoris</name>
    <dbReference type="NCBI Taxonomy" id="2785916"/>
    <lineage>
        <taxon>Bacteria</taxon>
        <taxon>Bacillati</taxon>
        <taxon>Actinomycetota</taxon>
        <taxon>Actinomycetes</taxon>
        <taxon>Mycobacteriales</taxon>
        <taxon>Nocardiaceae</taxon>
        <taxon>Nocardia</taxon>
    </lineage>
</organism>
<comment type="caution">
    <text evidence="3">The sequence shown here is derived from an EMBL/GenBank/DDBJ whole genome shotgun (WGS) entry which is preliminary data.</text>
</comment>
<dbReference type="RefSeq" id="WP_196148911.1">
    <property type="nucleotide sequence ID" value="NZ_JADMLG010000003.1"/>
</dbReference>
<name>A0A931I9Y5_9NOCA</name>
<feature type="coiled-coil region" evidence="1">
    <location>
        <begin position="286"/>
        <end position="334"/>
    </location>
</feature>
<proteinExistence type="predicted"/>
<reference evidence="3" key="1">
    <citation type="submission" date="2020-11" db="EMBL/GenBank/DDBJ databases">
        <title>Nocardia NEAU-351.nov., a novel actinomycete isolated from the cow dung.</title>
        <authorList>
            <person name="Zhang X."/>
        </authorList>
    </citation>
    <scope>NUCLEOTIDE SEQUENCE</scope>
    <source>
        <strain evidence="3">NEAU-351</strain>
    </source>
</reference>
<sequence length="348" mass="38333">MAPGEQAGWLPVVWGRTRRADTWWRVLPAALDSEGWIGEAVYAVFAGGRDLERPRFTLCRSRGWWLTGVACAAADLDSEMHTDENGRPLFTFVGWLHTLDQPAALPTLDQWERHRVEWARGTYARWCGMDWEALPSDVSLPHESVAEPVGWSSNAPALDGAVLRYRPGRAELRPDSERYTLWQAGTRSREPFLLVVGWSARQSLKAPHCTHATVADLSATVIVQAQVDGLDLDADDRPSADTAAVVPFRPPAPSPPAPASSTPVPTPPAPASTARQRNRWLGLIPGTASARDLEQLEQELTELREQYADCRREIAMLRDRLERGERDLAALRARVDGADPDPTSGGTG</sequence>
<accession>A0A931I9Y5</accession>
<evidence type="ECO:0000256" key="1">
    <source>
        <dbReference type="SAM" id="Coils"/>
    </source>
</evidence>
<keyword evidence="4" id="KW-1185">Reference proteome</keyword>
<evidence type="ECO:0000313" key="3">
    <source>
        <dbReference type="EMBL" id="MBH0776580.1"/>
    </source>
</evidence>
<feature type="compositionally biased region" description="Pro residues" evidence="2">
    <location>
        <begin position="248"/>
        <end position="270"/>
    </location>
</feature>